<protein>
    <submittedName>
        <fullName evidence="2">Uncharacterized protein</fullName>
    </submittedName>
</protein>
<dbReference type="AlphaFoldDB" id="A0A8H7NPZ4"/>
<comment type="caution">
    <text evidence="2">The sequence shown here is derived from an EMBL/GenBank/DDBJ whole genome shotgun (WGS) entry which is preliminary data.</text>
</comment>
<sequence>MSLAIIEVVTNIVVEKLPKLKRVCFQRYACTDVVSGERPTWAWTGKLREYVLEASPRFRGYKDKGILEEEDPNGPMLETWEIDQDWFPQEGEGERNDGTADEL</sequence>
<feature type="region of interest" description="Disordered" evidence="1">
    <location>
        <begin position="84"/>
        <end position="103"/>
    </location>
</feature>
<proteinExistence type="predicted"/>
<evidence type="ECO:0000256" key="1">
    <source>
        <dbReference type="SAM" id="MobiDB-lite"/>
    </source>
</evidence>
<reference evidence="2" key="1">
    <citation type="submission" date="2020-10" db="EMBL/GenBank/DDBJ databases">
        <title>High-Quality Genome Resource of Clonostachys rosea strain S41 by Oxford Nanopore Long-Read Sequencing.</title>
        <authorList>
            <person name="Wang H."/>
        </authorList>
    </citation>
    <scope>NUCLEOTIDE SEQUENCE</scope>
    <source>
        <strain evidence="2">S41</strain>
    </source>
</reference>
<dbReference type="EMBL" id="JADCTT010000001">
    <property type="protein sequence ID" value="KAF9759753.1"/>
    <property type="molecule type" value="Genomic_DNA"/>
</dbReference>
<dbReference type="Proteomes" id="UP000616885">
    <property type="component" value="Unassembled WGS sequence"/>
</dbReference>
<name>A0A8H7NPZ4_BIOOC</name>
<gene>
    <name evidence="2" type="ORF">IM811_001447</name>
</gene>
<organism evidence="2 3">
    <name type="scientific">Bionectria ochroleuca</name>
    <name type="common">Gliocladium roseum</name>
    <dbReference type="NCBI Taxonomy" id="29856"/>
    <lineage>
        <taxon>Eukaryota</taxon>
        <taxon>Fungi</taxon>
        <taxon>Dikarya</taxon>
        <taxon>Ascomycota</taxon>
        <taxon>Pezizomycotina</taxon>
        <taxon>Sordariomycetes</taxon>
        <taxon>Hypocreomycetidae</taxon>
        <taxon>Hypocreales</taxon>
        <taxon>Bionectriaceae</taxon>
        <taxon>Clonostachys</taxon>
    </lineage>
</organism>
<evidence type="ECO:0000313" key="3">
    <source>
        <dbReference type="Proteomes" id="UP000616885"/>
    </source>
</evidence>
<feature type="compositionally biased region" description="Basic and acidic residues" evidence="1">
    <location>
        <begin position="92"/>
        <end position="103"/>
    </location>
</feature>
<accession>A0A8H7NPZ4</accession>
<evidence type="ECO:0000313" key="2">
    <source>
        <dbReference type="EMBL" id="KAF9759753.1"/>
    </source>
</evidence>